<dbReference type="AlphaFoldDB" id="A0A1Q9DFB1"/>
<comment type="caution">
    <text evidence="2">The sequence shown here is derived from an EMBL/GenBank/DDBJ whole genome shotgun (WGS) entry which is preliminary data.</text>
</comment>
<protein>
    <submittedName>
        <fullName evidence="2">Uncharacterized protein</fullName>
    </submittedName>
</protein>
<keyword evidence="3" id="KW-1185">Reference proteome</keyword>
<feature type="region of interest" description="Disordered" evidence="1">
    <location>
        <begin position="1"/>
        <end position="32"/>
    </location>
</feature>
<evidence type="ECO:0000313" key="3">
    <source>
        <dbReference type="Proteomes" id="UP000186817"/>
    </source>
</evidence>
<dbReference type="Proteomes" id="UP000186817">
    <property type="component" value="Unassembled WGS sequence"/>
</dbReference>
<evidence type="ECO:0000256" key="1">
    <source>
        <dbReference type="SAM" id="MobiDB-lite"/>
    </source>
</evidence>
<organism evidence="2 3">
    <name type="scientific">Symbiodinium microadriaticum</name>
    <name type="common">Dinoflagellate</name>
    <name type="synonym">Zooxanthella microadriatica</name>
    <dbReference type="NCBI Taxonomy" id="2951"/>
    <lineage>
        <taxon>Eukaryota</taxon>
        <taxon>Sar</taxon>
        <taxon>Alveolata</taxon>
        <taxon>Dinophyceae</taxon>
        <taxon>Suessiales</taxon>
        <taxon>Symbiodiniaceae</taxon>
        <taxon>Symbiodinium</taxon>
    </lineage>
</organism>
<name>A0A1Q9DFB1_SYMMI</name>
<proteinExistence type="predicted"/>
<gene>
    <name evidence="2" type="ORF">AK812_SmicGene24154</name>
</gene>
<accession>A0A1Q9DFB1</accession>
<sequence>MRRVLGMITGTWPTPKHRGAGVASRGAKTRPSYLASPRHVQESQEDTGLAFTAFTLGLEKIFRTQGLDSRARSSAQLFGPASGPGTSRLAVSATPNRTWKLRHSLLAMETRDTKACTCGVAAHVEGPCCLDLELCTCSDELLGVPAQHSGCLQASRDCRKETPPDSSVGLRFEDCVRFPFIRQLPTPGPKADRDGSGLPGVIRARAIGPRAPRGLDKLYILARVDRPQKRKRACGPSCGSRNEMIGARAHFELARRTERSLAKGLDQDLGLSADNRITYTPHYAPEETFLCWSWSTGHGRRQVPLRASQKLAKPSLSDPEEAAEKLTDSEACGAASGHVFAVQVPLASLASKICSETFFMSTEASNLSASADLFDDSILRRRLSQAAEDFFDFGAADFFV</sequence>
<evidence type="ECO:0000313" key="2">
    <source>
        <dbReference type="EMBL" id="OLP93884.1"/>
    </source>
</evidence>
<dbReference type="EMBL" id="LSRX01000565">
    <property type="protein sequence ID" value="OLP93884.1"/>
    <property type="molecule type" value="Genomic_DNA"/>
</dbReference>
<reference evidence="2 3" key="1">
    <citation type="submission" date="2016-02" db="EMBL/GenBank/DDBJ databases">
        <title>Genome analysis of coral dinoflagellate symbionts highlights evolutionary adaptations to a symbiotic lifestyle.</title>
        <authorList>
            <person name="Aranda M."/>
            <person name="Li Y."/>
            <person name="Liew Y.J."/>
            <person name="Baumgarten S."/>
            <person name="Simakov O."/>
            <person name="Wilson M."/>
            <person name="Piel J."/>
            <person name="Ashoor H."/>
            <person name="Bougouffa S."/>
            <person name="Bajic V.B."/>
            <person name="Ryu T."/>
            <person name="Ravasi T."/>
            <person name="Bayer T."/>
            <person name="Micklem G."/>
            <person name="Kim H."/>
            <person name="Bhak J."/>
            <person name="Lajeunesse T.C."/>
            <person name="Voolstra C.R."/>
        </authorList>
    </citation>
    <scope>NUCLEOTIDE SEQUENCE [LARGE SCALE GENOMIC DNA]</scope>
    <source>
        <strain evidence="2 3">CCMP2467</strain>
    </source>
</reference>